<comment type="caution">
    <text evidence="2">The sequence shown here is derived from an EMBL/GenBank/DDBJ whole genome shotgun (WGS) entry which is preliminary data.</text>
</comment>
<evidence type="ECO:0000313" key="3">
    <source>
        <dbReference type="Proteomes" id="UP001172101"/>
    </source>
</evidence>
<proteinExistence type="predicted"/>
<feature type="compositionally biased region" description="Basic and acidic residues" evidence="1">
    <location>
        <begin position="77"/>
        <end position="91"/>
    </location>
</feature>
<gene>
    <name evidence="2" type="ORF">B0T26DRAFT_336473</name>
</gene>
<feature type="region of interest" description="Disordered" evidence="1">
    <location>
        <begin position="1"/>
        <end position="91"/>
    </location>
</feature>
<keyword evidence="3" id="KW-1185">Reference proteome</keyword>
<dbReference type="EMBL" id="JAUIRO010000005">
    <property type="protein sequence ID" value="KAK0712388.1"/>
    <property type="molecule type" value="Genomic_DNA"/>
</dbReference>
<dbReference type="AlphaFoldDB" id="A0AA40AAN4"/>
<name>A0AA40AAN4_9PEZI</name>
<dbReference type="GeneID" id="85317723"/>
<protein>
    <submittedName>
        <fullName evidence="2">Uncharacterized protein</fullName>
    </submittedName>
</protein>
<feature type="compositionally biased region" description="Polar residues" evidence="1">
    <location>
        <begin position="25"/>
        <end position="38"/>
    </location>
</feature>
<sequence>MVSTTETGAAPADGARAPEHHDSDTIQPSPQVVGSNTSEKSEVLPALQHKASSSISGGDRDLDGKNVSLPAAQYDVDPEKQSTHVGSVHDGRYRNAKPYTYGYYRRWRHWRKLIHLIVFIVFTA</sequence>
<evidence type="ECO:0000256" key="1">
    <source>
        <dbReference type="SAM" id="MobiDB-lite"/>
    </source>
</evidence>
<evidence type="ECO:0000313" key="2">
    <source>
        <dbReference type="EMBL" id="KAK0712388.1"/>
    </source>
</evidence>
<reference evidence="2" key="1">
    <citation type="submission" date="2023-06" db="EMBL/GenBank/DDBJ databases">
        <title>Genome-scale phylogeny and comparative genomics of the fungal order Sordariales.</title>
        <authorList>
            <consortium name="Lawrence Berkeley National Laboratory"/>
            <person name="Hensen N."/>
            <person name="Bonometti L."/>
            <person name="Westerberg I."/>
            <person name="Brannstrom I.O."/>
            <person name="Guillou S."/>
            <person name="Cros-Aarteil S."/>
            <person name="Calhoun S."/>
            <person name="Haridas S."/>
            <person name="Kuo A."/>
            <person name="Mondo S."/>
            <person name="Pangilinan J."/>
            <person name="Riley R."/>
            <person name="LaButti K."/>
            <person name="Andreopoulos B."/>
            <person name="Lipzen A."/>
            <person name="Chen C."/>
            <person name="Yanf M."/>
            <person name="Daum C."/>
            <person name="Ng V."/>
            <person name="Clum A."/>
            <person name="Steindorff A."/>
            <person name="Ohm R."/>
            <person name="Martin F."/>
            <person name="Silar P."/>
            <person name="Natvig D."/>
            <person name="Lalanne C."/>
            <person name="Gautier V."/>
            <person name="Ament-velasquez S.L."/>
            <person name="Kruys A."/>
            <person name="Hutchinson M.I."/>
            <person name="Powell A.J."/>
            <person name="Barry K."/>
            <person name="Miller A.N."/>
            <person name="Grigoriev I.V."/>
            <person name="Debuchy R."/>
            <person name="Gladieux P."/>
            <person name="Thoren M.H."/>
            <person name="Johannesson H."/>
        </authorList>
    </citation>
    <scope>NUCLEOTIDE SEQUENCE</scope>
    <source>
        <strain evidence="2">SMH2392-1A</strain>
    </source>
</reference>
<dbReference type="Proteomes" id="UP001172101">
    <property type="component" value="Unassembled WGS sequence"/>
</dbReference>
<accession>A0AA40AAN4</accession>
<dbReference type="RefSeq" id="XP_060293711.1">
    <property type="nucleotide sequence ID" value="XM_060434453.1"/>
</dbReference>
<organism evidence="2 3">
    <name type="scientific">Lasiosphaeria miniovina</name>
    <dbReference type="NCBI Taxonomy" id="1954250"/>
    <lineage>
        <taxon>Eukaryota</taxon>
        <taxon>Fungi</taxon>
        <taxon>Dikarya</taxon>
        <taxon>Ascomycota</taxon>
        <taxon>Pezizomycotina</taxon>
        <taxon>Sordariomycetes</taxon>
        <taxon>Sordariomycetidae</taxon>
        <taxon>Sordariales</taxon>
        <taxon>Lasiosphaeriaceae</taxon>
        <taxon>Lasiosphaeria</taxon>
    </lineage>
</organism>